<feature type="transmembrane region" description="Helical" evidence="1">
    <location>
        <begin position="21"/>
        <end position="42"/>
    </location>
</feature>
<sequence length="64" mass="6654">MFTYVRAFLRLISRDEKGVTAIEYGLIAAIISLALVAGAQVAGPALNNMFTGIGNSLTAAQPAN</sequence>
<dbReference type="Pfam" id="PF04964">
    <property type="entry name" value="Flp_Fap"/>
    <property type="match status" value="1"/>
</dbReference>
<dbReference type="AlphaFoldDB" id="A0A212KJI1"/>
<organism evidence="2">
    <name type="scientific">uncultured Alphaproteobacteria bacterium</name>
    <dbReference type="NCBI Taxonomy" id="91750"/>
    <lineage>
        <taxon>Bacteria</taxon>
        <taxon>Pseudomonadati</taxon>
        <taxon>Pseudomonadota</taxon>
        <taxon>Alphaproteobacteria</taxon>
        <taxon>environmental samples</taxon>
    </lineage>
</organism>
<reference evidence="2" key="1">
    <citation type="submission" date="2016-04" db="EMBL/GenBank/DDBJ databases">
        <authorList>
            <person name="Evans L.H."/>
            <person name="Alamgir A."/>
            <person name="Owens N."/>
            <person name="Weber N.D."/>
            <person name="Virtaneva K."/>
            <person name="Barbian K."/>
            <person name="Babar A."/>
            <person name="Rosenke K."/>
        </authorList>
    </citation>
    <scope>NUCLEOTIDE SEQUENCE</scope>
    <source>
        <strain evidence="2">86</strain>
    </source>
</reference>
<dbReference type="EMBL" id="FLUO01000002">
    <property type="protein sequence ID" value="SBW11735.1"/>
    <property type="molecule type" value="Genomic_DNA"/>
</dbReference>
<gene>
    <name evidence="2" type="ORF">KL86APRO_20289</name>
</gene>
<name>A0A212KJI1_9PROT</name>
<dbReference type="InterPro" id="IPR007047">
    <property type="entry name" value="Flp_Fap"/>
</dbReference>
<evidence type="ECO:0000256" key="1">
    <source>
        <dbReference type="SAM" id="Phobius"/>
    </source>
</evidence>
<keyword evidence="1" id="KW-0812">Transmembrane</keyword>
<protein>
    <submittedName>
        <fullName evidence="2">Flp pilus assembly protein, pilin Flp</fullName>
    </submittedName>
</protein>
<keyword evidence="1" id="KW-0472">Membrane</keyword>
<keyword evidence="1" id="KW-1133">Transmembrane helix</keyword>
<evidence type="ECO:0000313" key="2">
    <source>
        <dbReference type="EMBL" id="SBW11735.1"/>
    </source>
</evidence>
<proteinExistence type="predicted"/>
<accession>A0A212KJI1</accession>